<reference evidence="10 11" key="1">
    <citation type="submission" date="2020-06" db="EMBL/GenBank/DDBJ databases">
        <authorList>
            <person name="Li R."/>
            <person name="Bekaert M."/>
        </authorList>
    </citation>
    <scope>NUCLEOTIDE SEQUENCE [LARGE SCALE GENOMIC DNA]</scope>
    <source>
        <strain evidence="11">wild</strain>
    </source>
</reference>
<accession>A0A6J8F421</accession>
<dbReference type="GO" id="GO:0006260">
    <property type="term" value="P:DNA replication"/>
    <property type="evidence" value="ECO:0007669"/>
    <property type="project" value="UniProtKB-KW"/>
</dbReference>
<sequence length="779" mass="90006">MIKPQIHLSNVLNCQCKEYKCSDQCGCQSDYRKMLTMYKKYPSLKDILDDLDSIDKVIKWAAENELSDHPLVRKRINQCTIKDIKDISIKDIVNEFSDPDILTEWGIDNLLLHHRFVLDRLVVLLTCYRCHTKFDSSIGLKEHICLTQTQQCGSLTCSWCGLKCCSHTELTEHEEFHVLMDNLCTNSHNELVTTNQTTGDNQSPNNKHVICMQETNQMSKEITLEDNIKPNIVQYGAGSGNDVLPYTFQQTGQKTFAKNLAQETTYRIKFKIGWKDHKIKNLIKEINDMFEKVIERVKGKEGGDLGRIIINHPEFNHAILVPLDKWSNINANRVMEAIERFLTDETIEYYDYTSLYPYVNKYCKYPVGHPTIITSGFRDISSYFGLAKVKVLPPKQLFHPVLPFLSNGKIKFPLCRTCADKENQESCKCPDRDRIITGTWCTPELNLALSNGYSIIKIYEVYHFEETTMYDESSGKGGLFAEYVNLFLRLKQQASGFPSKCETDKQKMEYIAQYAEKEGIDLCYDEIRKNPGLRSLAKICLNSFWGKFGQRLNMKQSSFLYESEIEKFFQYLTDPRKDVRDFHIISDEIIQLEYFEDSHFIPMDFKTNVFLATFTTCWARLKLYDLLALTGENALYVDTDSIIFVDKGHVIKNTLPIGNFPGELTNEIAAEDGHITHFVSSGPKSYAYKTLSGKEVCKVRGFSLESVTNSRLINFSSMKDIVVNKTKNAITLVNPRKISRLGRKRKLYNRVEEKEYKMVYTKRRLLLDDLRTLPFGYCD</sequence>
<evidence type="ECO:0000256" key="5">
    <source>
        <dbReference type="ARBA" id="ARBA00022705"/>
    </source>
</evidence>
<comment type="similarity">
    <text evidence="1">Belongs to the DNA polymerase type-B family.</text>
</comment>
<evidence type="ECO:0000256" key="1">
    <source>
        <dbReference type="ARBA" id="ARBA00005755"/>
    </source>
</evidence>
<evidence type="ECO:0000313" key="10">
    <source>
        <dbReference type="EMBL" id="CAC5426261.1"/>
    </source>
</evidence>
<name>A0A6J8F421_MYTCO</name>
<dbReference type="InterPro" id="IPR043502">
    <property type="entry name" value="DNA/RNA_pol_sf"/>
</dbReference>
<evidence type="ECO:0000256" key="3">
    <source>
        <dbReference type="ARBA" id="ARBA00022679"/>
    </source>
</evidence>
<dbReference type="AlphaFoldDB" id="A0A6J8F421"/>
<evidence type="ECO:0000256" key="4">
    <source>
        <dbReference type="ARBA" id="ARBA00022695"/>
    </source>
</evidence>
<dbReference type="Gene3D" id="1.10.287.690">
    <property type="entry name" value="Helix hairpin bin"/>
    <property type="match status" value="1"/>
</dbReference>
<dbReference type="GO" id="GO:0000166">
    <property type="term" value="F:nucleotide binding"/>
    <property type="evidence" value="ECO:0007669"/>
    <property type="project" value="InterPro"/>
</dbReference>
<evidence type="ECO:0000256" key="2">
    <source>
        <dbReference type="ARBA" id="ARBA00012417"/>
    </source>
</evidence>
<dbReference type="GO" id="GO:0003887">
    <property type="term" value="F:DNA-directed DNA polymerase activity"/>
    <property type="evidence" value="ECO:0007669"/>
    <property type="project" value="UniProtKB-KW"/>
</dbReference>
<evidence type="ECO:0000313" key="11">
    <source>
        <dbReference type="Proteomes" id="UP000507470"/>
    </source>
</evidence>
<evidence type="ECO:0000256" key="8">
    <source>
        <dbReference type="ARBA" id="ARBA00049244"/>
    </source>
</evidence>
<dbReference type="Proteomes" id="UP000507470">
    <property type="component" value="Unassembled WGS sequence"/>
</dbReference>
<dbReference type="PANTHER" id="PTHR33568:SF3">
    <property type="entry name" value="DNA-DIRECTED DNA POLYMERASE"/>
    <property type="match status" value="1"/>
</dbReference>
<proteinExistence type="inferred from homology"/>
<keyword evidence="5" id="KW-0235">DNA replication</keyword>
<dbReference type="SUPFAM" id="SSF56672">
    <property type="entry name" value="DNA/RNA polymerases"/>
    <property type="match status" value="1"/>
</dbReference>
<keyword evidence="4" id="KW-0548">Nucleotidyltransferase</keyword>
<dbReference type="EC" id="2.7.7.7" evidence="2"/>
<organism evidence="10 11">
    <name type="scientific">Mytilus coruscus</name>
    <name type="common">Sea mussel</name>
    <dbReference type="NCBI Taxonomy" id="42192"/>
    <lineage>
        <taxon>Eukaryota</taxon>
        <taxon>Metazoa</taxon>
        <taxon>Spiralia</taxon>
        <taxon>Lophotrochozoa</taxon>
        <taxon>Mollusca</taxon>
        <taxon>Bivalvia</taxon>
        <taxon>Autobranchia</taxon>
        <taxon>Pteriomorphia</taxon>
        <taxon>Mytilida</taxon>
        <taxon>Mytiloidea</taxon>
        <taxon>Mytilidae</taxon>
        <taxon>Mytilinae</taxon>
        <taxon>Mytilus</taxon>
    </lineage>
</organism>
<dbReference type="PROSITE" id="PS00028">
    <property type="entry name" value="ZINC_FINGER_C2H2_1"/>
    <property type="match status" value="1"/>
</dbReference>
<evidence type="ECO:0000256" key="7">
    <source>
        <dbReference type="ARBA" id="ARBA00023125"/>
    </source>
</evidence>
<protein>
    <recommendedName>
        <fullName evidence="2">DNA-directed DNA polymerase</fullName>
        <ecNumber evidence="2">2.7.7.7</ecNumber>
    </recommendedName>
</protein>
<dbReference type="InterPro" id="IPR023211">
    <property type="entry name" value="DNA_pol_palm_dom_sf"/>
</dbReference>
<keyword evidence="11" id="KW-1185">Reference proteome</keyword>
<dbReference type="Gene3D" id="3.90.1600.10">
    <property type="entry name" value="Palm domain of DNA polymerase"/>
    <property type="match status" value="1"/>
</dbReference>
<feature type="domain" description="C2H2-type" evidence="9">
    <location>
        <begin position="157"/>
        <end position="177"/>
    </location>
</feature>
<evidence type="ECO:0000259" key="9">
    <source>
        <dbReference type="PROSITE" id="PS00028"/>
    </source>
</evidence>
<dbReference type="InterPro" id="IPR013087">
    <property type="entry name" value="Znf_C2H2_type"/>
</dbReference>
<dbReference type="OrthoDB" id="6119432at2759"/>
<comment type="catalytic activity">
    <reaction evidence="8">
        <text>DNA(n) + a 2'-deoxyribonucleoside 5'-triphosphate = DNA(n+1) + diphosphate</text>
        <dbReference type="Rhea" id="RHEA:22508"/>
        <dbReference type="Rhea" id="RHEA-COMP:17339"/>
        <dbReference type="Rhea" id="RHEA-COMP:17340"/>
        <dbReference type="ChEBI" id="CHEBI:33019"/>
        <dbReference type="ChEBI" id="CHEBI:61560"/>
        <dbReference type="ChEBI" id="CHEBI:173112"/>
        <dbReference type="EC" id="2.7.7.7"/>
    </reaction>
</comment>
<keyword evidence="3" id="KW-0808">Transferase</keyword>
<gene>
    <name evidence="10" type="ORF">MCOR_57993</name>
</gene>
<dbReference type="Pfam" id="PF03175">
    <property type="entry name" value="DNA_pol_B_2"/>
    <property type="match status" value="1"/>
</dbReference>
<dbReference type="InterPro" id="IPR004868">
    <property type="entry name" value="DNA-dir_DNA_pol_B_mt/vir"/>
</dbReference>
<keyword evidence="6" id="KW-0239">DNA-directed DNA polymerase</keyword>
<keyword evidence="7" id="KW-0238">DNA-binding</keyword>
<dbReference type="EMBL" id="CACVKT020010415">
    <property type="protein sequence ID" value="CAC5426261.1"/>
    <property type="molecule type" value="Genomic_DNA"/>
</dbReference>
<dbReference type="GO" id="GO:0003677">
    <property type="term" value="F:DNA binding"/>
    <property type="evidence" value="ECO:0007669"/>
    <property type="project" value="UniProtKB-KW"/>
</dbReference>
<evidence type="ECO:0000256" key="6">
    <source>
        <dbReference type="ARBA" id="ARBA00022932"/>
    </source>
</evidence>
<dbReference type="PANTHER" id="PTHR33568">
    <property type="entry name" value="DNA POLYMERASE"/>
    <property type="match status" value="1"/>
</dbReference>